<evidence type="ECO:0000313" key="1">
    <source>
        <dbReference type="EMBL" id="GFX92449.1"/>
    </source>
</evidence>
<reference evidence="1" key="1">
    <citation type="submission" date="2020-08" db="EMBL/GenBank/DDBJ databases">
        <title>Multicomponent nature underlies the extraordinary mechanical properties of spider dragline silk.</title>
        <authorList>
            <person name="Kono N."/>
            <person name="Nakamura H."/>
            <person name="Mori M."/>
            <person name="Yoshida Y."/>
            <person name="Ohtoshi R."/>
            <person name="Malay A.D."/>
            <person name="Moran D.A.P."/>
            <person name="Tomita M."/>
            <person name="Numata K."/>
            <person name="Arakawa K."/>
        </authorList>
    </citation>
    <scope>NUCLEOTIDE SEQUENCE</scope>
</reference>
<comment type="caution">
    <text evidence="1">The sequence shown here is derived from an EMBL/GenBank/DDBJ whole genome shotgun (WGS) entry which is preliminary data.</text>
</comment>
<dbReference type="Proteomes" id="UP000887159">
    <property type="component" value="Unassembled WGS sequence"/>
</dbReference>
<protein>
    <submittedName>
        <fullName evidence="1">HTH_Tnp_Tc3_2 domain-containing protein</fullName>
    </submittedName>
</protein>
<organism evidence="1 2">
    <name type="scientific">Trichonephila clavipes</name>
    <name type="common">Golden silk orbweaver</name>
    <name type="synonym">Nephila clavipes</name>
    <dbReference type="NCBI Taxonomy" id="2585209"/>
    <lineage>
        <taxon>Eukaryota</taxon>
        <taxon>Metazoa</taxon>
        <taxon>Ecdysozoa</taxon>
        <taxon>Arthropoda</taxon>
        <taxon>Chelicerata</taxon>
        <taxon>Arachnida</taxon>
        <taxon>Araneae</taxon>
        <taxon>Araneomorphae</taxon>
        <taxon>Entelegynae</taxon>
        <taxon>Araneoidea</taxon>
        <taxon>Nephilidae</taxon>
        <taxon>Trichonephila</taxon>
    </lineage>
</organism>
<sequence>MPHRRIRANYEQLSEFEIDPIIRLREGGWANRRIAGHMGRRDAAIRRYWQEWVHNGRFQRHDARATNPASICALMIIKDVSGDGKGSVPIMLSLLHATEALNNELCLSNTSLASQIARSLFNRACLGYDAKATASTRECLMTWPDNWSTFGKKYHRRPPGYFITLCHVVWQLASRLEVGQHLIELATL</sequence>
<name>A0A8X6RH55_TRICX</name>
<evidence type="ECO:0000313" key="2">
    <source>
        <dbReference type="Proteomes" id="UP000887159"/>
    </source>
</evidence>
<dbReference type="AlphaFoldDB" id="A0A8X6RH55"/>
<proteinExistence type="predicted"/>
<dbReference type="EMBL" id="BMAU01021147">
    <property type="protein sequence ID" value="GFX92449.1"/>
    <property type="molecule type" value="Genomic_DNA"/>
</dbReference>
<keyword evidence="2" id="KW-1185">Reference proteome</keyword>
<gene>
    <name evidence="1" type="primary">X975_07143</name>
    <name evidence="1" type="ORF">TNCV_1707251</name>
</gene>
<accession>A0A8X6RH55</accession>